<dbReference type="Proteomes" id="UP000199662">
    <property type="component" value="Unassembled WGS sequence"/>
</dbReference>
<organism evidence="5 6">
    <name type="scientific">Propionispira arboris</name>
    <dbReference type="NCBI Taxonomy" id="84035"/>
    <lineage>
        <taxon>Bacteria</taxon>
        <taxon>Bacillati</taxon>
        <taxon>Bacillota</taxon>
        <taxon>Negativicutes</taxon>
        <taxon>Selenomonadales</taxon>
        <taxon>Selenomonadaceae</taxon>
        <taxon>Propionispira</taxon>
    </lineage>
</organism>
<evidence type="ECO:0000256" key="3">
    <source>
        <dbReference type="RuleBase" id="RU364072"/>
    </source>
</evidence>
<keyword evidence="6" id="KW-1185">Reference proteome</keyword>
<keyword evidence="3" id="KW-0444">Lipid biosynthesis</keyword>
<dbReference type="STRING" id="84035.SAMN05660742_104129"/>
<dbReference type="CDD" id="cd06850">
    <property type="entry name" value="biotinyl_domain"/>
    <property type="match status" value="1"/>
</dbReference>
<accession>A0A1H6WT06</accession>
<sequence>MFTIEELKELIGILDKSSLERLELEQEGTKLILAKSVVLKNQEEPLLKSWQTSPEIVHKKLEQKSEIDLHKILSPVVGTFYMAAEPGAKPFVTIGQKVLPETVVGVVEVMKLFNEVEAQVEGEVIEILAKDGDFIEYGQPLFLIQTK</sequence>
<dbReference type="PANTHER" id="PTHR45266">
    <property type="entry name" value="OXALOACETATE DECARBOXYLASE ALPHA CHAIN"/>
    <property type="match status" value="1"/>
</dbReference>
<dbReference type="PANTHER" id="PTHR45266:SF3">
    <property type="entry name" value="OXALOACETATE DECARBOXYLASE ALPHA CHAIN"/>
    <property type="match status" value="1"/>
</dbReference>
<keyword evidence="2 3" id="KW-0092">Biotin</keyword>
<keyword evidence="3" id="KW-0276">Fatty acid metabolism</keyword>
<dbReference type="GO" id="GO:0006633">
    <property type="term" value="P:fatty acid biosynthetic process"/>
    <property type="evidence" value="ECO:0007669"/>
    <property type="project" value="UniProtKB-UniPathway"/>
</dbReference>
<comment type="pathway">
    <text evidence="3">Lipid metabolism; fatty acid biosynthesis.</text>
</comment>
<evidence type="ECO:0000313" key="6">
    <source>
        <dbReference type="Proteomes" id="UP000199662"/>
    </source>
</evidence>
<dbReference type="PRINTS" id="PR01071">
    <property type="entry name" value="ACOABIOTINCC"/>
</dbReference>
<evidence type="ECO:0000256" key="2">
    <source>
        <dbReference type="ARBA" id="ARBA00023267"/>
    </source>
</evidence>
<evidence type="ECO:0000313" key="5">
    <source>
        <dbReference type="EMBL" id="SEJ19963.1"/>
    </source>
</evidence>
<dbReference type="Gene3D" id="2.40.50.100">
    <property type="match status" value="1"/>
</dbReference>
<dbReference type="InterPro" id="IPR001249">
    <property type="entry name" value="AcCoA_biotinCC"/>
</dbReference>
<protein>
    <recommendedName>
        <fullName evidence="1 3">Biotin carboxyl carrier protein of acetyl-CoA carboxylase</fullName>
    </recommendedName>
</protein>
<gene>
    <name evidence="5" type="ORF">SAMN05660742_104129</name>
</gene>
<dbReference type="PROSITE" id="PS50968">
    <property type="entry name" value="BIOTINYL_LIPOYL"/>
    <property type="match status" value="1"/>
</dbReference>
<reference evidence="5 6" key="1">
    <citation type="submission" date="2016-10" db="EMBL/GenBank/DDBJ databases">
        <authorList>
            <person name="de Groot N.N."/>
        </authorList>
    </citation>
    <scope>NUCLEOTIDE SEQUENCE [LARGE SCALE GENOMIC DNA]</scope>
    <source>
        <strain evidence="5 6">DSM 2179</strain>
    </source>
</reference>
<dbReference type="SUPFAM" id="SSF51230">
    <property type="entry name" value="Single hybrid motif"/>
    <property type="match status" value="1"/>
</dbReference>
<dbReference type="InterPro" id="IPR050709">
    <property type="entry name" value="Biotin_Carboxyl_Carrier/Decarb"/>
</dbReference>
<dbReference type="AlphaFoldDB" id="A0A1H6WT06"/>
<proteinExistence type="predicted"/>
<dbReference type="UniPathway" id="UPA00094"/>
<keyword evidence="3" id="KW-0443">Lipid metabolism</keyword>
<keyword evidence="3" id="KW-0275">Fatty acid biosynthesis</keyword>
<evidence type="ECO:0000259" key="4">
    <source>
        <dbReference type="PROSITE" id="PS50968"/>
    </source>
</evidence>
<dbReference type="Pfam" id="PF00364">
    <property type="entry name" value="Biotin_lipoyl"/>
    <property type="match status" value="1"/>
</dbReference>
<name>A0A1H6WT06_9FIRM</name>
<dbReference type="EMBL" id="FNZK01000004">
    <property type="protein sequence ID" value="SEJ19963.1"/>
    <property type="molecule type" value="Genomic_DNA"/>
</dbReference>
<dbReference type="InterPro" id="IPR011053">
    <property type="entry name" value="Single_hybrid_motif"/>
</dbReference>
<dbReference type="InterPro" id="IPR000089">
    <property type="entry name" value="Biotin_lipoyl"/>
</dbReference>
<dbReference type="GO" id="GO:0003989">
    <property type="term" value="F:acetyl-CoA carboxylase activity"/>
    <property type="evidence" value="ECO:0007669"/>
    <property type="project" value="InterPro"/>
</dbReference>
<evidence type="ECO:0000256" key="1">
    <source>
        <dbReference type="ARBA" id="ARBA00017562"/>
    </source>
</evidence>
<comment type="function">
    <text evidence="3">This protein is a component of the acetyl coenzyme A carboxylase complex; first, biotin carboxylase catalyzes the carboxylation of the carrier protein and then the transcarboxylase transfers the carboxyl group to form malonyl-CoA.</text>
</comment>
<dbReference type="RefSeq" id="WP_091829924.1">
    <property type="nucleotide sequence ID" value="NZ_FNZK01000004.1"/>
</dbReference>
<dbReference type="GO" id="GO:0009317">
    <property type="term" value="C:acetyl-CoA carboxylase complex"/>
    <property type="evidence" value="ECO:0007669"/>
    <property type="project" value="InterPro"/>
</dbReference>
<feature type="domain" description="Lipoyl-binding" evidence="4">
    <location>
        <begin position="69"/>
        <end position="145"/>
    </location>
</feature>